<dbReference type="OrthoDB" id="9771846at2"/>
<dbReference type="InterPro" id="IPR034714">
    <property type="entry name" value="TagA_TarA"/>
</dbReference>
<comment type="similarity">
    <text evidence="5">Belongs to the glycosyltransferase 26 family. TagA/TarA subfamily.</text>
</comment>
<keyword evidence="4 5" id="KW-0961">Cell wall biogenesis/degradation</keyword>
<dbReference type="GO" id="GO:0071555">
    <property type="term" value="P:cell wall organization"/>
    <property type="evidence" value="ECO:0007669"/>
    <property type="project" value="UniProtKB-KW"/>
</dbReference>
<evidence type="ECO:0000313" key="7">
    <source>
        <dbReference type="Proteomes" id="UP000246635"/>
    </source>
</evidence>
<evidence type="ECO:0000256" key="5">
    <source>
        <dbReference type="HAMAP-Rule" id="MF_02070"/>
    </source>
</evidence>
<keyword evidence="7" id="KW-1185">Reference proteome</keyword>
<organism evidence="6 7">
    <name type="scientific">Paenibacillus cellulosilyticus</name>
    <dbReference type="NCBI Taxonomy" id="375489"/>
    <lineage>
        <taxon>Bacteria</taxon>
        <taxon>Bacillati</taxon>
        <taxon>Bacillota</taxon>
        <taxon>Bacilli</taxon>
        <taxon>Bacillales</taxon>
        <taxon>Paenibacillaceae</taxon>
        <taxon>Paenibacillus</taxon>
    </lineage>
</organism>
<dbReference type="UniPathway" id="UPA00632"/>
<dbReference type="RefSeq" id="WP_110041919.1">
    <property type="nucleotide sequence ID" value="NZ_CP054613.1"/>
</dbReference>
<evidence type="ECO:0000256" key="3">
    <source>
        <dbReference type="ARBA" id="ARBA00022944"/>
    </source>
</evidence>
<gene>
    <name evidence="6" type="ORF">DFQ01_10197</name>
</gene>
<comment type="function">
    <text evidence="5">Catalyzes the conversion of GlcNAc-PP-undecaprenol into ManNAc-GlcNAc-PP-undecaprenol, the first committed lipid intermediate in the de novo synthesis of teichoic acid.</text>
</comment>
<evidence type="ECO:0000256" key="4">
    <source>
        <dbReference type="ARBA" id="ARBA00023316"/>
    </source>
</evidence>
<dbReference type="GO" id="GO:0019350">
    <property type="term" value="P:teichoic acid biosynthetic process"/>
    <property type="evidence" value="ECO:0007669"/>
    <property type="project" value="UniProtKB-UniRule"/>
</dbReference>
<dbReference type="CDD" id="cd06533">
    <property type="entry name" value="Glyco_transf_WecG_TagA"/>
    <property type="match status" value="1"/>
</dbReference>
<dbReference type="HAMAP" id="MF_02070">
    <property type="entry name" value="TagA_TarA"/>
    <property type="match status" value="1"/>
</dbReference>
<dbReference type="Proteomes" id="UP000246635">
    <property type="component" value="Unassembled WGS sequence"/>
</dbReference>
<keyword evidence="1 5" id="KW-0328">Glycosyltransferase</keyword>
<evidence type="ECO:0000256" key="1">
    <source>
        <dbReference type="ARBA" id="ARBA00022676"/>
    </source>
</evidence>
<comment type="pathway">
    <text evidence="5">Cell wall biogenesis; teichoic acid biosynthesis.</text>
</comment>
<dbReference type="InterPro" id="IPR004629">
    <property type="entry name" value="WecG_TagA_CpsF"/>
</dbReference>
<sequence length="263" mass="29550">MTTMTNNRATTNALKQIPTVSIYGLPFSKMGMDETIAKLTEAIENREVTHVITANPIMVMSALEDPAYHSMMRTAELIVPDGTGVVWAAGYVGEPVTERVPGFDILHRLMALGESKGWSVYLLGTDQQTIDQAAANLKQKYPLTRIVGVRNGYFGPEQDAEVVAAIREARPDILFVARSASTQEPWISRYKNELNVPVIMGVGGSFDIIAGKLKRAPKVFQKLRIEWLYRLLQEPYRYKRMLVLPKFVIKVVREKEKVTKARP</sequence>
<name>A0A2V2Z272_9BACL</name>
<dbReference type="Pfam" id="PF03808">
    <property type="entry name" value="Glyco_tran_WecG"/>
    <property type="match status" value="1"/>
</dbReference>
<accession>A0A2V2Z272</accession>
<dbReference type="EC" id="2.4.1.187" evidence="5"/>
<dbReference type="NCBIfam" id="TIGR00696">
    <property type="entry name" value="wecG_tagA_cpsF"/>
    <property type="match status" value="1"/>
</dbReference>
<dbReference type="AlphaFoldDB" id="A0A2V2Z272"/>
<dbReference type="PANTHER" id="PTHR34136:SF1">
    <property type="entry name" value="UDP-N-ACETYL-D-MANNOSAMINURONIC ACID TRANSFERASE"/>
    <property type="match status" value="1"/>
</dbReference>
<keyword evidence="2 5" id="KW-0808">Transferase</keyword>
<dbReference type="EMBL" id="QGTQ01000001">
    <property type="protein sequence ID" value="PWW08376.1"/>
    <property type="molecule type" value="Genomic_DNA"/>
</dbReference>
<dbReference type="PANTHER" id="PTHR34136">
    <property type="match status" value="1"/>
</dbReference>
<dbReference type="GO" id="GO:0047244">
    <property type="term" value="F:N-acetylglucosaminyldiphosphoundecaprenol N-acetyl-beta-D-mannosaminyltransferase activity"/>
    <property type="evidence" value="ECO:0007669"/>
    <property type="project" value="UniProtKB-UniRule"/>
</dbReference>
<reference evidence="6 7" key="1">
    <citation type="submission" date="2018-05" db="EMBL/GenBank/DDBJ databases">
        <title>Genomic Encyclopedia of Type Strains, Phase III (KMG-III): the genomes of soil and plant-associated and newly described type strains.</title>
        <authorList>
            <person name="Whitman W."/>
        </authorList>
    </citation>
    <scope>NUCLEOTIDE SEQUENCE [LARGE SCALE GENOMIC DNA]</scope>
    <source>
        <strain evidence="6 7">CECT 5696</strain>
    </source>
</reference>
<keyword evidence="3 5" id="KW-0777">Teichoic acid biosynthesis</keyword>
<protein>
    <recommendedName>
        <fullName evidence="5">N-acetylglucosaminyldiphosphoundecaprenol N-acetyl-beta-D-mannosaminyltransferase</fullName>
        <ecNumber evidence="5">2.4.1.187</ecNumber>
    </recommendedName>
    <alternativeName>
        <fullName evidence="5">N-acetylmannosaminyltransferase</fullName>
    </alternativeName>
    <alternativeName>
        <fullName evidence="5">UDP-N-acetylmannosamine transferase</fullName>
    </alternativeName>
    <alternativeName>
        <fullName evidence="5">UDP-N-acetylmannosamine:N-acetylglucosaminyl pyrophosphorylundecaprenol N-acetylmannosaminyltransferase</fullName>
    </alternativeName>
</protein>
<comment type="catalytic activity">
    <reaction evidence="5">
        <text>UDP-N-acetyl-alpha-D-mannosamine + N-acetyl-alpha-D-glucosaminyl-di-trans,octa-cis-undecaprenyl diphosphate = N-acetyl-beta-D-mannosaminyl-(1-&gt;4)-N-acetyl-alpha-D-glucosaminyl di-trans,octa-cis-undecaprenyl diphosphate + UDP + H(+)</text>
        <dbReference type="Rhea" id="RHEA:16053"/>
        <dbReference type="ChEBI" id="CHEBI:15378"/>
        <dbReference type="ChEBI" id="CHEBI:58223"/>
        <dbReference type="ChEBI" id="CHEBI:62959"/>
        <dbReference type="ChEBI" id="CHEBI:68623"/>
        <dbReference type="ChEBI" id="CHEBI:132210"/>
        <dbReference type="EC" id="2.4.1.187"/>
    </reaction>
</comment>
<evidence type="ECO:0000256" key="2">
    <source>
        <dbReference type="ARBA" id="ARBA00022679"/>
    </source>
</evidence>
<proteinExistence type="inferred from homology"/>
<evidence type="ECO:0000313" key="6">
    <source>
        <dbReference type="EMBL" id="PWW08376.1"/>
    </source>
</evidence>
<comment type="caution">
    <text evidence="6">The sequence shown here is derived from an EMBL/GenBank/DDBJ whole genome shotgun (WGS) entry which is preliminary data.</text>
</comment>